<keyword evidence="9" id="KW-1185">Reference proteome</keyword>
<dbReference type="GO" id="GO:0016462">
    <property type="term" value="F:pyrophosphatase activity"/>
    <property type="evidence" value="ECO:0007669"/>
    <property type="project" value="UniProtKB-ARBA"/>
</dbReference>
<feature type="active site" description="Proton donor/acceptor" evidence="4">
    <location>
        <position position="92"/>
    </location>
</feature>
<accession>A0A8J4PYK4</accession>
<keyword evidence="6" id="KW-0444">Lipid biosynthesis</keyword>
<evidence type="ECO:0000256" key="3">
    <source>
        <dbReference type="ARBA" id="ARBA00022801"/>
    </source>
</evidence>
<dbReference type="InterPro" id="IPR015797">
    <property type="entry name" value="NUDIX_hydrolase-like_dom_sf"/>
</dbReference>
<evidence type="ECO:0000256" key="5">
    <source>
        <dbReference type="PIRSR" id="PIRSR610122-2"/>
    </source>
</evidence>
<evidence type="ECO:0000256" key="1">
    <source>
        <dbReference type="ARBA" id="ARBA00007061"/>
    </source>
</evidence>
<dbReference type="FunFam" id="3.90.79.10:FF:000113">
    <property type="entry name" value="NUDIX hydrolase family protein"/>
    <property type="match status" value="1"/>
</dbReference>
<dbReference type="Pfam" id="PF00293">
    <property type="entry name" value="NUDIX"/>
    <property type="match status" value="1"/>
</dbReference>
<evidence type="ECO:0000313" key="9">
    <source>
        <dbReference type="Proteomes" id="UP000695562"/>
    </source>
</evidence>
<protein>
    <recommendedName>
        <fullName evidence="6">Hydroxymethylglutaryl-CoA synthase</fullName>
        <shortName evidence="6">HMG-CoA synthase</shortName>
        <ecNumber evidence="6">2.3.3.10</ecNumber>
    </recommendedName>
    <alternativeName>
        <fullName evidence="6">3-hydroxy-3-methylglutaryl coenzyme A synthase</fullName>
    </alternativeName>
</protein>
<dbReference type="InterPro" id="IPR013746">
    <property type="entry name" value="HMG_CoA_synt_C_dom"/>
</dbReference>
<dbReference type="InterPro" id="IPR022927">
    <property type="entry name" value="RppH"/>
</dbReference>
<feature type="binding site" evidence="5">
    <location>
        <position position="218"/>
    </location>
    <ligand>
        <name>CoA</name>
        <dbReference type="ChEBI" id="CHEBI:57287"/>
    </ligand>
</feature>
<comment type="similarity">
    <text evidence="1 6">Belongs to the thiolase-like superfamily. HMG-CoA synthase family.</text>
</comment>
<evidence type="ECO:0000256" key="6">
    <source>
        <dbReference type="RuleBase" id="RU364071"/>
    </source>
</evidence>
<dbReference type="PROSITE" id="PS51462">
    <property type="entry name" value="NUDIX"/>
    <property type="match status" value="1"/>
</dbReference>
<dbReference type="InterPro" id="IPR000086">
    <property type="entry name" value="NUDIX_hydrolase_dom"/>
</dbReference>
<dbReference type="PANTHER" id="PTHR43323">
    <property type="entry name" value="3-HYDROXY-3-METHYLGLUTARYL COENZYME A SYNTHASE"/>
    <property type="match status" value="1"/>
</dbReference>
<evidence type="ECO:0000259" key="7">
    <source>
        <dbReference type="PROSITE" id="PS51462"/>
    </source>
</evidence>
<feature type="binding site" evidence="5">
    <location>
        <position position="265"/>
    </location>
    <ligand>
        <name>CoA</name>
        <dbReference type="ChEBI" id="CHEBI:57287"/>
    </ligand>
</feature>
<dbReference type="OrthoDB" id="1269963at2759"/>
<sequence>MNMNSNSNSKADNVGIIAMEIYFPQNYVNQTDLEKYDKVSEGKYTVGLGQTNMAFSGDREDIVSMCLSSVRNLMEKYNIDYKQIGRLEVGTETIIDKSKSVKSSLMSLFQEYGNNNIEGIDTVNACYGGTNALFNSVQWIESSYWDGRYALVVTGDIAVYAKGPARPTGGAGVVSLLIGPNADIVMDRGQRGVYMENAYDFYKPDLSSEYPYVDGKLSIECYLRALDKCYAHYIENYEKKTRTTFNLDQFDHVIFHSPYNRLVQKSFGRLYYNEYIRSPNDARFQEFKTNFSTLGLDKESYSNPKLDSVSLKISKQDYISKVSPTTLLSKELGNSYCGSVYSGLLSLITNTNDSLIGKKILVFSYGSGLASSFFSFTIKGNKSLNDIRIKTDIVNRLSKRIKSTPEQFTKVLETRESNNSMKSFVPIDPIDDLSPGTYYICHIDNQKLIRHYQYKPLYPSSVPTLSQKDLNLNNNIHHGLLSKLSCVGALIFNQEGQVLLCRRSAVKKSATGRWQFPQGGVEVEKNEDYYVAVLREMKEEVGLEPSVDGLKYVSKLPNPLSYILTKEDSSRMNHHGQTIHWYLFYLPKDLISLVNLNNEDPPEFDSVMWHSFQDFLSNPELVVDFKKEMFHKLFLESQPIISHYLIDLEASK</sequence>
<dbReference type="EMBL" id="AJWJ01000057">
    <property type="protein sequence ID" value="KAF2076553.1"/>
    <property type="molecule type" value="Genomic_DNA"/>
</dbReference>
<dbReference type="Pfam" id="PF08540">
    <property type="entry name" value="HMG_CoA_synt_C"/>
    <property type="match status" value="1"/>
</dbReference>
<keyword evidence="6" id="KW-1207">Sterol metabolism</keyword>
<keyword evidence="6" id="KW-0752">Steroid biosynthesis</keyword>
<dbReference type="FunFam" id="3.40.47.10:FF:000008">
    <property type="entry name" value="3-hydroxy-3-methylglutaryl coenzyme A synthase"/>
    <property type="match status" value="1"/>
</dbReference>
<dbReference type="SUPFAM" id="SSF55811">
    <property type="entry name" value="Nudix"/>
    <property type="match status" value="1"/>
</dbReference>
<evidence type="ECO:0000256" key="2">
    <source>
        <dbReference type="ARBA" id="ARBA00022679"/>
    </source>
</evidence>
<dbReference type="AlphaFoldDB" id="A0A8J4PYK4"/>
<dbReference type="Proteomes" id="UP000695562">
    <property type="component" value="Unassembled WGS sequence"/>
</dbReference>
<comment type="function">
    <text evidence="6">Catalyzes the condensation of acetyl-CoA with acetoacetyl-CoA to form HMG-CoA.</text>
</comment>
<keyword evidence="6" id="KW-0756">Sterol biosynthesis</keyword>
<keyword evidence="3" id="KW-0378">Hydrolase</keyword>
<dbReference type="CDD" id="cd00827">
    <property type="entry name" value="init_cond_enzymes"/>
    <property type="match status" value="1"/>
</dbReference>
<dbReference type="SUPFAM" id="SSF53901">
    <property type="entry name" value="Thiolase-like"/>
    <property type="match status" value="2"/>
</dbReference>
<comment type="caution">
    <text evidence="8">The sequence shown here is derived from an EMBL/GenBank/DDBJ whole genome shotgun (WGS) entry which is preliminary data.</text>
</comment>
<dbReference type="GO" id="GO:0004421">
    <property type="term" value="F:hydroxymethylglutaryl-CoA synthase activity"/>
    <property type="evidence" value="ECO:0007669"/>
    <property type="project" value="UniProtKB-EC"/>
</dbReference>
<keyword evidence="6" id="KW-0753">Steroid metabolism</keyword>
<evidence type="ECO:0000256" key="4">
    <source>
        <dbReference type="PIRSR" id="PIRSR610122-1"/>
    </source>
</evidence>
<dbReference type="InterPro" id="IPR013528">
    <property type="entry name" value="HMG_CoA_synth_N"/>
</dbReference>
<proteinExistence type="inferred from homology"/>
<dbReference type="PANTHER" id="PTHR43323:SF2">
    <property type="entry name" value="HYDROXYMETHYLGLUTARYL-COA SYNTHASE"/>
    <property type="match status" value="1"/>
</dbReference>
<feature type="domain" description="Nudix hydrolase" evidence="7">
    <location>
        <begin position="482"/>
        <end position="635"/>
    </location>
</feature>
<gene>
    <name evidence="8" type="ORF">CYY_002167</name>
</gene>
<dbReference type="CDD" id="cd03671">
    <property type="entry name" value="NUDIX_Ap4A_hydrolase_plant_like"/>
    <property type="match status" value="1"/>
</dbReference>
<dbReference type="Gene3D" id="3.40.47.10">
    <property type="match status" value="1"/>
</dbReference>
<dbReference type="GO" id="GO:0010142">
    <property type="term" value="P:farnesyl diphosphate biosynthetic process, mevalonate pathway"/>
    <property type="evidence" value="ECO:0007669"/>
    <property type="project" value="InterPro"/>
</dbReference>
<dbReference type="InterPro" id="IPR000590">
    <property type="entry name" value="HMG_CoA_synt_AS"/>
</dbReference>
<reference evidence="8" key="1">
    <citation type="submission" date="2020-01" db="EMBL/GenBank/DDBJ databases">
        <title>Development of genomics and gene disruption for Polysphondylium violaceum indicates a role for the polyketide synthase stlB in stalk morphogenesis.</title>
        <authorList>
            <person name="Narita B."/>
            <person name="Kawabe Y."/>
            <person name="Kin K."/>
            <person name="Saito T."/>
            <person name="Gibbs R."/>
            <person name="Kuspa A."/>
            <person name="Muzny D."/>
            <person name="Queller D."/>
            <person name="Richards S."/>
            <person name="Strassman J."/>
            <person name="Sucgang R."/>
            <person name="Worley K."/>
            <person name="Schaap P."/>
        </authorList>
    </citation>
    <scope>NUCLEOTIDE SEQUENCE</scope>
    <source>
        <strain evidence="8">QSvi11</strain>
    </source>
</reference>
<dbReference type="InterPro" id="IPR016039">
    <property type="entry name" value="Thiolase-like"/>
</dbReference>
<dbReference type="UniPathway" id="UPA00058">
    <property type="reaction ID" value="UER00102"/>
</dbReference>
<evidence type="ECO:0000313" key="8">
    <source>
        <dbReference type="EMBL" id="KAF2076553.1"/>
    </source>
</evidence>
<keyword evidence="2 6" id="KW-0808">Transferase</keyword>
<organism evidence="8 9">
    <name type="scientific">Polysphondylium violaceum</name>
    <dbReference type="NCBI Taxonomy" id="133409"/>
    <lineage>
        <taxon>Eukaryota</taxon>
        <taxon>Amoebozoa</taxon>
        <taxon>Evosea</taxon>
        <taxon>Eumycetozoa</taxon>
        <taxon>Dictyostelia</taxon>
        <taxon>Dictyosteliales</taxon>
        <taxon>Dictyosteliaceae</taxon>
        <taxon>Polysphondylium</taxon>
    </lineage>
</organism>
<feature type="active site" description="Proton donor/acceptor" evidence="4">
    <location>
        <position position="256"/>
    </location>
</feature>
<dbReference type="EC" id="2.3.3.10" evidence="6"/>
<dbReference type="GO" id="GO:0006084">
    <property type="term" value="P:acetyl-CoA metabolic process"/>
    <property type="evidence" value="ECO:0007669"/>
    <property type="project" value="InterPro"/>
</dbReference>
<comment type="catalytic activity">
    <reaction evidence="6">
        <text>acetoacetyl-CoA + acetyl-CoA + H2O = (3S)-3-hydroxy-3-methylglutaryl-CoA + CoA + H(+)</text>
        <dbReference type="Rhea" id="RHEA:10188"/>
        <dbReference type="ChEBI" id="CHEBI:15377"/>
        <dbReference type="ChEBI" id="CHEBI:15378"/>
        <dbReference type="ChEBI" id="CHEBI:43074"/>
        <dbReference type="ChEBI" id="CHEBI:57286"/>
        <dbReference type="ChEBI" id="CHEBI:57287"/>
        <dbReference type="ChEBI" id="CHEBI:57288"/>
        <dbReference type="EC" id="2.3.3.10"/>
    </reaction>
</comment>
<dbReference type="Pfam" id="PF01154">
    <property type="entry name" value="HMG_CoA_synt_N"/>
    <property type="match status" value="1"/>
</dbReference>
<comment type="pathway">
    <text evidence="6">Metabolic intermediate biosynthesis; (R)-mevalonate biosynthesis; (R)-mevalonate from acetyl-CoA: step 2/3.</text>
</comment>
<dbReference type="NCBIfam" id="TIGR01833">
    <property type="entry name" value="HMG-CoA-S_euk"/>
    <property type="match status" value="1"/>
</dbReference>
<dbReference type="Gene3D" id="3.90.79.10">
    <property type="entry name" value="Nucleoside Triphosphate Pyrophosphohydrolase"/>
    <property type="match status" value="1"/>
</dbReference>
<name>A0A8J4PYK4_9MYCE</name>
<dbReference type="PROSITE" id="PS01226">
    <property type="entry name" value="HMG_COA_SYNTHASE"/>
    <property type="match status" value="1"/>
</dbReference>
<keyword evidence="6" id="KW-0443">Lipid metabolism</keyword>
<feature type="active site" description="Acyl-thioester intermediate" evidence="4">
    <location>
        <position position="126"/>
    </location>
</feature>
<dbReference type="InterPro" id="IPR010122">
    <property type="entry name" value="HMG_CoA_synthase_euk"/>
</dbReference>
<dbReference type="GO" id="GO:0016126">
    <property type="term" value="P:sterol biosynthetic process"/>
    <property type="evidence" value="ECO:0007669"/>
    <property type="project" value="UniProtKB-KW"/>
</dbReference>